<name>A0A1Y1S795_9MICR</name>
<proteinExistence type="predicted"/>
<evidence type="ECO:0000313" key="2">
    <source>
        <dbReference type="EMBL" id="ORD94303.1"/>
    </source>
</evidence>
<dbReference type="VEuPathDB" id="MicrosporidiaDB:ECANGB1_911"/>
<sequence>MVVKATESFRKTKQKIEFIEPRTEAGLNNVNSKHVLVKASLPGCPPCKFLQEYLEKLEFDKKLTVVKINADDSSYFVKQILLKLEVSSVPVFALCTLPDFKVVDKVIGFNETKVNTLLERALK</sequence>
<reference evidence="2 3" key="1">
    <citation type="journal article" date="2017" name="Environ. Microbiol.">
        <title>Decay of the glycolytic pathway and adaptation to intranuclear parasitism within Enterocytozoonidae microsporidia.</title>
        <authorList>
            <person name="Wiredu Boakye D."/>
            <person name="Jaroenlak P."/>
            <person name="Prachumwat A."/>
            <person name="Williams T.A."/>
            <person name="Bateman K.S."/>
            <person name="Itsathitphaisarn O."/>
            <person name="Sritunyalucksana K."/>
            <person name="Paszkiewicz K.H."/>
            <person name="Moore K.A."/>
            <person name="Stentiford G.D."/>
            <person name="Williams B.A."/>
        </authorList>
    </citation>
    <scope>NUCLEOTIDE SEQUENCE [LARGE SCALE GENOMIC DNA]</scope>
    <source>
        <strain evidence="2 3">GB1</strain>
    </source>
</reference>
<dbReference type="SUPFAM" id="SSF52833">
    <property type="entry name" value="Thioredoxin-like"/>
    <property type="match status" value="1"/>
</dbReference>
<keyword evidence="3" id="KW-1185">Reference proteome</keyword>
<dbReference type="InterPro" id="IPR036249">
    <property type="entry name" value="Thioredoxin-like_sf"/>
</dbReference>
<dbReference type="Proteomes" id="UP000192639">
    <property type="component" value="Unassembled WGS sequence"/>
</dbReference>
<dbReference type="AlphaFoldDB" id="A0A1Y1S795"/>
<evidence type="ECO:0000259" key="1">
    <source>
        <dbReference type="Pfam" id="PF00085"/>
    </source>
</evidence>
<dbReference type="EMBL" id="LWDP01000025">
    <property type="protein sequence ID" value="ORD94303.1"/>
    <property type="molecule type" value="Genomic_DNA"/>
</dbReference>
<gene>
    <name evidence="2" type="ORF">ECANGB1_911</name>
</gene>
<dbReference type="Gene3D" id="3.40.30.10">
    <property type="entry name" value="Glutaredoxin"/>
    <property type="match status" value="1"/>
</dbReference>
<dbReference type="CDD" id="cd02947">
    <property type="entry name" value="TRX_family"/>
    <property type="match status" value="1"/>
</dbReference>
<protein>
    <recommendedName>
        <fullName evidence="1">Thioredoxin domain-containing protein</fullName>
    </recommendedName>
</protein>
<dbReference type="Pfam" id="PF00085">
    <property type="entry name" value="Thioredoxin"/>
    <property type="match status" value="1"/>
</dbReference>
<comment type="caution">
    <text evidence="2">The sequence shown here is derived from an EMBL/GenBank/DDBJ whole genome shotgun (WGS) entry which is preliminary data.</text>
</comment>
<dbReference type="InterPro" id="IPR013766">
    <property type="entry name" value="Thioredoxin_domain"/>
</dbReference>
<feature type="domain" description="Thioredoxin" evidence="1">
    <location>
        <begin position="31"/>
        <end position="111"/>
    </location>
</feature>
<accession>A0A1Y1S795</accession>
<evidence type="ECO:0000313" key="3">
    <source>
        <dbReference type="Proteomes" id="UP000192639"/>
    </source>
</evidence>
<organism evidence="2 3">
    <name type="scientific">Enterospora canceri</name>
    <dbReference type="NCBI Taxonomy" id="1081671"/>
    <lineage>
        <taxon>Eukaryota</taxon>
        <taxon>Fungi</taxon>
        <taxon>Fungi incertae sedis</taxon>
        <taxon>Microsporidia</taxon>
        <taxon>Enterocytozoonidae</taxon>
        <taxon>Enterospora</taxon>
    </lineage>
</organism>